<organism evidence="1 2">
    <name type="scientific">Prorocentrum cordatum</name>
    <dbReference type="NCBI Taxonomy" id="2364126"/>
    <lineage>
        <taxon>Eukaryota</taxon>
        <taxon>Sar</taxon>
        <taxon>Alveolata</taxon>
        <taxon>Dinophyceae</taxon>
        <taxon>Prorocentrales</taxon>
        <taxon>Prorocentraceae</taxon>
        <taxon>Prorocentrum</taxon>
    </lineage>
</organism>
<name>A0ABN9PQA6_9DINO</name>
<reference evidence="1" key="1">
    <citation type="submission" date="2023-10" db="EMBL/GenBank/DDBJ databases">
        <authorList>
            <person name="Chen Y."/>
            <person name="Shah S."/>
            <person name="Dougan E. K."/>
            <person name="Thang M."/>
            <person name="Chan C."/>
        </authorList>
    </citation>
    <scope>NUCLEOTIDE SEQUENCE [LARGE SCALE GENOMIC DNA]</scope>
</reference>
<protein>
    <submittedName>
        <fullName evidence="1">Uncharacterized protein</fullName>
    </submittedName>
</protein>
<dbReference type="Proteomes" id="UP001189429">
    <property type="component" value="Unassembled WGS sequence"/>
</dbReference>
<proteinExistence type="predicted"/>
<gene>
    <name evidence="1" type="ORF">PCOR1329_LOCUS4129</name>
</gene>
<keyword evidence="2" id="KW-1185">Reference proteome</keyword>
<sequence length="283" mass="31506">MGDGHLACSWQDVDWLFRLDAGCHTAMPFFRDVGASTGLSGIAVRLSMSMLNRALAGNLEALRHLMDPALPEVLGDCTRAPAKLQRLEDGSIYVGEQGFTSVTVHYVEGVNTMRISSASFRIHNSDLFFDFEDDWEKIKLTVNSHALKFPQEWSNLPWRLSIMSNCSSNELPRVVSVHVGAMPIKIKVFGVSASTGFDMADVFAERFRYNFDLTTESGYSVMPCARGTDLELNISVMLAQAVQEHVAPFLTEESIEWQGRAWTLPGLLNRFTEMEASGLQLQC</sequence>
<comment type="caution">
    <text evidence="1">The sequence shown here is derived from an EMBL/GenBank/DDBJ whole genome shotgun (WGS) entry which is preliminary data.</text>
</comment>
<evidence type="ECO:0000313" key="2">
    <source>
        <dbReference type="Proteomes" id="UP001189429"/>
    </source>
</evidence>
<dbReference type="EMBL" id="CAUYUJ010001069">
    <property type="protein sequence ID" value="CAK0794033.1"/>
    <property type="molecule type" value="Genomic_DNA"/>
</dbReference>
<evidence type="ECO:0000313" key="1">
    <source>
        <dbReference type="EMBL" id="CAK0794033.1"/>
    </source>
</evidence>
<accession>A0ABN9PQA6</accession>